<proteinExistence type="predicted"/>
<organism evidence="1 2">
    <name type="scientific">Hydrogenispora ethanolica</name>
    <dbReference type="NCBI Taxonomy" id="1082276"/>
    <lineage>
        <taxon>Bacteria</taxon>
        <taxon>Bacillati</taxon>
        <taxon>Bacillota</taxon>
        <taxon>Hydrogenispora</taxon>
    </lineage>
</organism>
<dbReference type="Proteomes" id="UP000295008">
    <property type="component" value="Unassembled WGS sequence"/>
</dbReference>
<dbReference type="AlphaFoldDB" id="A0A4R1RMD3"/>
<dbReference type="GO" id="GO:0043683">
    <property type="term" value="P:type IV pilus assembly"/>
    <property type="evidence" value="ECO:0007669"/>
    <property type="project" value="InterPro"/>
</dbReference>
<dbReference type="Pfam" id="PF04350">
    <property type="entry name" value="PilO"/>
    <property type="match status" value="1"/>
</dbReference>
<dbReference type="InterPro" id="IPR007445">
    <property type="entry name" value="PilO"/>
</dbReference>
<dbReference type="Gene3D" id="3.30.70.60">
    <property type="match status" value="1"/>
</dbReference>
<evidence type="ECO:0000313" key="2">
    <source>
        <dbReference type="Proteomes" id="UP000295008"/>
    </source>
</evidence>
<dbReference type="GO" id="GO:0043107">
    <property type="term" value="P:type IV pilus-dependent motility"/>
    <property type="evidence" value="ECO:0007669"/>
    <property type="project" value="InterPro"/>
</dbReference>
<dbReference type="EMBL" id="SLUN01000014">
    <property type="protein sequence ID" value="TCL67433.1"/>
    <property type="molecule type" value="Genomic_DNA"/>
</dbReference>
<dbReference type="RefSeq" id="WP_132014682.1">
    <property type="nucleotide sequence ID" value="NZ_SLUN01000014.1"/>
</dbReference>
<keyword evidence="2" id="KW-1185">Reference proteome</keyword>
<evidence type="ECO:0000313" key="1">
    <source>
        <dbReference type="EMBL" id="TCL67433.1"/>
    </source>
</evidence>
<reference evidence="1 2" key="1">
    <citation type="submission" date="2019-03" db="EMBL/GenBank/DDBJ databases">
        <title>Genomic Encyclopedia of Type Strains, Phase IV (KMG-IV): sequencing the most valuable type-strain genomes for metagenomic binning, comparative biology and taxonomic classification.</title>
        <authorList>
            <person name="Goeker M."/>
        </authorList>
    </citation>
    <scope>NUCLEOTIDE SEQUENCE [LARGE SCALE GENOMIC DNA]</scope>
    <source>
        <strain evidence="1 2">LX-B</strain>
    </source>
</reference>
<protein>
    <submittedName>
        <fullName evidence="1">Pilus assembly protein PilO</fullName>
    </submittedName>
</protein>
<comment type="caution">
    <text evidence="1">The sequence shown here is derived from an EMBL/GenBank/DDBJ whole genome shotgun (WGS) entry which is preliminary data.</text>
</comment>
<dbReference type="InterPro" id="IPR014717">
    <property type="entry name" value="Transl_elong_EF1B/ribsomal_bS6"/>
</dbReference>
<accession>A0A4R1RMD3</accession>
<gene>
    <name evidence="1" type="ORF">EDC14_1014123</name>
</gene>
<sequence>MLKIDKINVDSVLATMALLLLLGGGAWAYSLYGENEKLAPVLAAKQSELQAVKAKLHLLPRLQREKEASQAETEYFLQYVPSREEQEKFIRELETMVARNELNLQNIQILPQPVHYKDLSQYAVYQWKLSLQGSFSGLNRFLEEVDQAERFLKVSDLSVNGQAYPQPGEPVKQNLKHYPLDITLTIDLITKSTGKESHEKTGQ</sequence>
<name>A0A4R1RMD3_HYDET</name>